<gene>
    <name evidence="1" type="ORF">GCM10017635_04910</name>
</gene>
<dbReference type="EMBL" id="BSFH01000010">
    <property type="protein sequence ID" value="GLK63022.1"/>
    <property type="molecule type" value="Genomic_DNA"/>
</dbReference>
<dbReference type="AlphaFoldDB" id="A0AAD3NW51"/>
<evidence type="ECO:0000313" key="2">
    <source>
        <dbReference type="Proteomes" id="UP001143349"/>
    </source>
</evidence>
<dbReference type="InterPro" id="IPR010371">
    <property type="entry name" value="YBR137W-like"/>
</dbReference>
<name>A0AAD3NW51_9RHOB</name>
<dbReference type="Proteomes" id="UP001143349">
    <property type="component" value="Unassembled WGS sequence"/>
</dbReference>
<dbReference type="Gene3D" id="3.30.450.150">
    <property type="entry name" value="Haem-degrading domain"/>
    <property type="match status" value="1"/>
</dbReference>
<organism evidence="1 2">
    <name type="scientific">Paracoccus kondratievae</name>
    <dbReference type="NCBI Taxonomy" id="135740"/>
    <lineage>
        <taxon>Bacteria</taxon>
        <taxon>Pseudomonadati</taxon>
        <taxon>Pseudomonadota</taxon>
        <taxon>Alphaproteobacteria</taxon>
        <taxon>Rhodobacterales</taxon>
        <taxon>Paracoccaceae</taxon>
        <taxon>Paracoccus</taxon>
    </lineage>
</organism>
<reference evidence="1" key="1">
    <citation type="journal article" date="2014" name="Int. J. Syst. Evol. Microbiol.">
        <title>Complete genome sequence of Corynebacterium casei LMG S-19264T (=DSM 44701T), isolated from a smear-ripened cheese.</title>
        <authorList>
            <consortium name="US DOE Joint Genome Institute (JGI-PGF)"/>
            <person name="Walter F."/>
            <person name="Albersmeier A."/>
            <person name="Kalinowski J."/>
            <person name="Ruckert C."/>
        </authorList>
    </citation>
    <scope>NUCLEOTIDE SEQUENCE</scope>
    <source>
        <strain evidence="1">VKM B-2222</strain>
    </source>
</reference>
<proteinExistence type="predicted"/>
<dbReference type="InterPro" id="IPR038084">
    <property type="entry name" value="PduO/GlcC-like_sf"/>
</dbReference>
<dbReference type="SUPFAM" id="SSF143744">
    <property type="entry name" value="GlcG-like"/>
    <property type="match status" value="1"/>
</dbReference>
<evidence type="ECO:0000313" key="1">
    <source>
        <dbReference type="EMBL" id="GLK63022.1"/>
    </source>
</evidence>
<dbReference type="PANTHER" id="PTHR28255">
    <property type="match status" value="1"/>
</dbReference>
<keyword evidence="2" id="KW-1185">Reference proteome</keyword>
<accession>A0AAD3NW51</accession>
<comment type="caution">
    <text evidence="1">The sequence shown here is derived from an EMBL/GenBank/DDBJ whole genome shotgun (WGS) entry which is preliminary data.</text>
</comment>
<dbReference type="PANTHER" id="PTHR28255:SF1">
    <property type="entry name" value="UPF0303 PROTEIN YBR137W"/>
    <property type="match status" value="1"/>
</dbReference>
<dbReference type="PIRSF" id="PIRSF008757">
    <property type="entry name" value="UCP008757"/>
    <property type="match status" value="1"/>
</dbReference>
<protein>
    <submittedName>
        <fullName evidence="1">UPF0303 protein</fullName>
    </submittedName>
</protein>
<dbReference type="InterPro" id="IPR005624">
    <property type="entry name" value="PduO/GlcC-like"/>
</dbReference>
<dbReference type="Pfam" id="PF03928">
    <property type="entry name" value="HbpS-like"/>
    <property type="match status" value="1"/>
</dbReference>
<sequence>MIAWLIGQSLVEKARAERLPVVVNIRTPDATLFHAALPGSAPINDDWARRKSNVTLRCHRASYAIGLDFRRQGIPSPGAEQGMPPEDFATHGGSFPVRLRDGRVVAAVTVSGLPQEDDHDMVVKAMESVMQALSVQ</sequence>
<reference evidence="1" key="2">
    <citation type="submission" date="2023-01" db="EMBL/GenBank/DDBJ databases">
        <authorList>
            <person name="Sun Q."/>
            <person name="Evtushenko L."/>
        </authorList>
    </citation>
    <scope>NUCLEOTIDE SEQUENCE</scope>
    <source>
        <strain evidence="1">VKM B-2222</strain>
    </source>
</reference>